<keyword evidence="2" id="KW-1133">Transmembrane helix</keyword>
<feature type="compositionally biased region" description="Basic residues" evidence="1">
    <location>
        <begin position="27"/>
        <end position="36"/>
    </location>
</feature>
<name>A0AAW2DVS2_9ROSI</name>
<feature type="transmembrane region" description="Helical" evidence="2">
    <location>
        <begin position="171"/>
        <end position="192"/>
    </location>
</feature>
<organism evidence="3 4">
    <name type="scientific">Lithocarpus litseifolius</name>
    <dbReference type="NCBI Taxonomy" id="425828"/>
    <lineage>
        <taxon>Eukaryota</taxon>
        <taxon>Viridiplantae</taxon>
        <taxon>Streptophyta</taxon>
        <taxon>Embryophyta</taxon>
        <taxon>Tracheophyta</taxon>
        <taxon>Spermatophyta</taxon>
        <taxon>Magnoliopsida</taxon>
        <taxon>eudicotyledons</taxon>
        <taxon>Gunneridae</taxon>
        <taxon>Pentapetalae</taxon>
        <taxon>rosids</taxon>
        <taxon>fabids</taxon>
        <taxon>Fagales</taxon>
        <taxon>Fagaceae</taxon>
        <taxon>Lithocarpus</taxon>
    </lineage>
</organism>
<evidence type="ECO:0000313" key="4">
    <source>
        <dbReference type="Proteomes" id="UP001459277"/>
    </source>
</evidence>
<keyword evidence="2" id="KW-0472">Membrane</keyword>
<gene>
    <name evidence="3" type="ORF">SO802_007939</name>
</gene>
<keyword evidence="2" id="KW-0812">Transmembrane</keyword>
<accession>A0AAW2DVS2</accession>
<dbReference type="Proteomes" id="UP001459277">
    <property type="component" value="Unassembled WGS sequence"/>
</dbReference>
<proteinExistence type="predicted"/>
<protein>
    <submittedName>
        <fullName evidence="3">Uncharacterized protein</fullName>
    </submittedName>
</protein>
<dbReference type="EMBL" id="JAZDWU010000002">
    <property type="protein sequence ID" value="KAL0012831.1"/>
    <property type="molecule type" value="Genomic_DNA"/>
</dbReference>
<reference evidence="3 4" key="1">
    <citation type="submission" date="2024-01" db="EMBL/GenBank/DDBJ databases">
        <title>A telomere-to-telomere, gap-free genome of sweet tea (Lithocarpus litseifolius).</title>
        <authorList>
            <person name="Zhou J."/>
        </authorList>
    </citation>
    <scope>NUCLEOTIDE SEQUENCE [LARGE SCALE GENOMIC DNA]</scope>
    <source>
        <strain evidence="3">Zhou-2022a</strain>
        <tissue evidence="3">Leaf</tissue>
    </source>
</reference>
<evidence type="ECO:0000313" key="3">
    <source>
        <dbReference type="EMBL" id="KAL0012831.1"/>
    </source>
</evidence>
<feature type="region of interest" description="Disordered" evidence="1">
    <location>
        <begin position="1"/>
        <end position="48"/>
    </location>
</feature>
<dbReference type="AlphaFoldDB" id="A0AAW2DVS2"/>
<sequence length="197" mass="22411">MNKRRSPGADSEMNKRRRNNGTDSRRRSSGRKKQWHRFSPNPATQAPILTKPRRFELQAMDRIGSDVSAHRTPIFSTKILSDMDLAFVPPMYPPKGNRAIYEVKPFSSALHRNLDSQRTSPRLATAAKQTSQASGFVVENKNHDLLRAIQKTKRGLVAAADQRSSIEEALVWFYSSIFVCFMLVLIYSIFYMGCSLD</sequence>
<evidence type="ECO:0000256" key="2">
    <source>
        <dbReference type="SAM" id="Phobius"/>
    </source>
</evidence>
<comment type="caution">
    <text evidence="3">The sequence shown here is derived from an EMBL/GenBank/DDBJ whole genome shotgun (WGS) entry which is preliminary data.</text>
</comment>
<keyword evidence="4" id="KW-1185">Reference proteome</keyword>
<evidence type="ECO:0000256" key="1">
    <source>
        <dbReference type="SAM" id="MobiDB-lite"/>
    </source>
</evidence>